<keyword evidence="1" id="KW-0812">Transmembrane</keyword>
<dbReference type="STRING" id="195913.SAMN04488004_1661"/>
<dbReference type="AlphaFoldDB" id="A0A1I4K7K6"/>
<protein>
    <recommendedName>
        <fullName evidence="4">O-antigen ligase like membrane protein</fullName>
    </recommendedName>
</protein>
<feature type="transmembrane region" description="Helical" evidence="1">
    <location>
        <begin position="83"/>
        <end position="102"/>
    </location>
</feature>
<evidence type="ECO:0000313" key="2">
    <source>
        <dbReference type="EMBL" id="SFL74589.1"/>
    </source>
</evidence>
<feature type="transmembrane region" description="Helical" evidence="1">
    <location>
        <begin position="229"/>
        <end position="262"/>
    </location>
</feature>
<sequence>MTIAHHMPRQRADRASAASVAASAPGSATGKLPLLVWLYLLAVVIPVGFNVGPLAMTGLRVLLLVMTVPLLVRLVMGRYGKVMLIDMLFIAHIIWATLAMAINSPDRVVENIGAAAIEFLGGYIVGRAYIRSMEDFRALCRALMILVLCSAPFALVETLTGRPILLEALRKLPGVSTVAFNNQDKRFNLERVQFGFAHPIHYGLFCSVAFSMVYVGLKDWVGNTWRIIASIIIAGCGFLALSSGALLAIFLQIGLIAWATIFTPGKARWWLLV</sequence>
<feature type="non-terminal residue" evidence="2">
    <location>
        <position position="273"/>
    </location>
</feature>
<organism evidence="2 3">
    <name type="scientific">Loktanella salsilacus</name>
    <dbReference type="NCBI Taxonomy" id="195913"/>
    <lineage>
        <taxon>Bacteria</taxon>
        <taxon>Pseudomonadati</taxon>
        <taxon>Pseudomonadota</taxon>
        <taxon>Alphaproteobacteria</taxon>
        <taxon>Rhodobacterales</taxon>
        <taxon>Roseobacteraceae</taxon>
        <taxon>Loktanella</taxon>
    </lineage>
</organism>
<feature type="transmembrane region" description="Helical" evidence="1">
    <location>
        <begin position="58"/>
        <end position="76"/>
    </location>
</feature>
<reference evidence="2 3" key="1">
    <citation type="submission" date="2016-10" db="EMBL/GenBank/DDBJ databases">
        <authorList>
            <person name="de Groot N.N."/>
        </authorList>
    </citation>
    <scope>NUCLEOTIDE SEQUENCE [LARGE SCALE GENOMIC DNA]</scope>
    <source>
        <strain evidence="2 3">DSM 16199</strain>
    </source>
</reference>
<accession>A0A1I4K7K6</accession>
<dbReference type="Proteomes" id="UP000199550">
    <property type="component" value="Unassembled WGS sequence"/>
</dbReference>
<feature type="transmembrane region" description="Helical" evidence="1">
    <location>
        <begin position="108"/>
        <end position="126"/>
    </location>
</feature>
<keyword evidence="1" id="KW-0472">Membrane</keyword>
<dbReference type="EMBL" id="FOTF01000066">
    <property type="protein sequence ID" value="SFL74589.1"/>
    <property type="molecule type" value="Genomic_DNA"/>
</dbReference>
<proteinExistence type="predicted"/>
<feature type="transmembrane region" description="Helical" evidence="1">
    <location>
        <begin position="138"/>
        <end position="156"/>
    </location>
</feature>
<name>A0A1I4K7K6_9RHOB</name>
<keyword evidence="1" id="KW-1133">Transmembrane helix</keyword>
<evidence type="ECO:0000256" key="1">
    <source>
        <dbReference type="SAM" id="Phobius"/>
    </source>
</evidence>
<evidence type="ECO:0008006" key="4">
    <source>
        <dbReference type="Google" id="ProtNLM"/>
    </source>
</evidence>
<keyword evidence="3" id="KW-1185">Reference proteome</keyword>
<evidence type="ECO:0000313" key="3">
    <source>
        <dbReference type="Proteomes" id="UP000199550"/>
    </source>
</evidence>
<feature type="transmembrane region" description="Helical" evidence="1">
    <location>
        <begin position="200"/>
        <end position="217"/>
    </location>
</feature>
<gene>
    <name evidence="2" type="ORF">SAMN04488004_1661</name>
</gene>